<evidence type="ECO:0000256" key="1">
    <source>
        <dbReference type="ARBA" id="ARBA00023125"/>
    </source>
</evidence>
<dbReference type="GO" id="GO:0000976">
    <property type="term" value="F:transcription cis-regulatory region binding"/>
    <property type="evidence" value="ECO:0007669"/>
    <property type="project" value="TreeGrafter"/>
</dbReference>
<proteinExistence type="predicted"/>
<evidence type="ECO:0000256" key="3">
    <source>
        <dbReference type="PROSITE-ProRule" id="PRU01091"/>
    </source>
</evidence>
<gene>
    <name evidence="6" type="ORF">H8B19_16915</name>
</gene>
<evidence type="ECO:0000313" key="6">
    <source>
        <dbReference type="EMBL" id="MBC3767563.1"/>
    </source>
</evidence>
<dbReference type="InterPro" id="IPR011006">
    <property type="entry name" value="CheY-like_superfamily"/>
</dbReference>
<dbReference type="Gene3D" id="6.10.250.690">
    <property type="match status" value="1"/>
</dbReference>
<dbReference type="Gene3D" id="1.10.10.10">
    <property type="entry name" value="Winged helix-like DNA-binding domain superfamily/Winged helix DNA-binding domain"/>
    <property type="match status" value="1"/>
</dbReference>
<dbReference type="Proteomes" id="UP000601768">
    <property type="component" value="Unassembled WGS sequence"/>
</dbReference>
<dbReference type="SMART" id="SM00448">
    <property type="entry name" value="REC"/>
    <property type="match status" value="1"/>
</dbReference>
<dbReference type="EMBL" id="JACNEP010000020">
    <property type="protein sequence ID" value="MBC3767563.1"/>
    <property type="molecule type" value="Genomic_DNA"/>
</dbReference>
<dbReference type="AlphaFoldDB" id="A0A8J6J0D0"/>
<name>A0A8J6J0D0_9ALTE</name>
<dbReference type="RefSeq" id="WP_186508148.1">
    <property type="nucleotide sequence ID" value="NZ_JACNEP010000020.1"/>
</dbReference>
<dbReference type="GO" id="GO:0006355">
    <property type="term" value="P:regulation of DNA-templated transcription"/>
    <property type="evidence" value="ECO:0007669"/>
    <property type="project" value="InterPro"/>
</dbReference>
<evidence type="ECO:0000313" key="7">
    <source>
        <dbReference type="Proteomes" id="UP000601768"/>
    </source>
</evidence>
<feature type="domain" description="OmpR/PhoB-type" evidence="5">
    <location>
        <begin position="135"/>
        <end position="234"/>
    </location>
</feature>
<dbReference type="PANTHER" id="PTHR48111">
    <property type="entry name" value="REGULATOR OF RPOS"/>
    <property type="match status" value="1"/>
</dbReference>
<dbReference type="GO" id="GO:0005829">
    <property type="term" value="C:cytosol"/>
    <property type="evidence" value="ECO:0007669"/>
    <property type="project" value="TreeGrafter"/>
</dbReference>
<dbReference type="PANTHER" id="PTHR48111:SF47">
    <property type="entry name" value="TRANSCRIPTIONAL REGULATORY PROTEIN RSTA"/>
    <property type="match status" value="1"/>
</dbReference>
<accession>A0A8J6J0D0</accession>
<dbReference type="InterPro" id="IPR001867">
    <property type="entry name" value="OmpR/PhoB-type_DNA-bd"/>
</dbReference>
<organism evidence="6 7">
    <name type="scientific">Neptunicella marina</name>
    <dbReference type="NCBI Taxonomy" id="2125989"/>
    <lineage>
        <taxon>Bacteria</taxon>
        <taxon>Pseudomonadati</taxon>
        <taxon>Pseudomonadota</taxon>
        <taxon>Gammaproteobacteria</taxon>
        <taxon>Alteromonadales</taxon>
        <taxon>Alteromonadaceae</taxon>
        <taxon>Neptunicella</taxon>
    </lineage>
</organism>
<dbReference type="PROSITE" id="PS50110">
    <property type="entry name" value="RESPONSE_REGULATORY"/>
    <property type="match status" value="1"/>
</dbReference>
<dbReference type="InterPro" id="IPR016032">
    <property type="entry name" value="Sig_transdc_resp-reg_C-effctor"/>
</dbReference>
<keyword evidence="7" id="KW-1185">Reference proteome</keyword>
<dbReference type="GO" id="GO:0000156">
    <property type="term" value="F:phosphorelay response regulator activity"/>
    <property type="evidence" value="ECO:0007669"/>
    <property type="project" value="TreeGrafter"/>
</dbReference>
<evidence type="ECO:0000256" key="2">
    <source>
        <dbReference type="PROSITE-ProRule" id="PRU00169"/>
    </source>
</evidence>
<dbReference type="GO" id="GO:0032993">
    <property type="term" value="C:protein-DNA complex"/>
    <property type="evidence" value="ECO:0007669"/>
    <property type="project" value="TreeGrafter"/>
</dbReference>
<comment type="caution">
    <text evidence="6">The sequence shown here is derived from an EMBL/GenBank/DDBJ whole genome shotgun (WGS) entry which is preliminary data.</text>
</comment>
<reference evidence="6" key="2">
    <citation type="submission" date="2020-08" db="EMBL/GenBank/DDBJ databases">
        <authorList>
            <person name="Lai Q."/>
        </authorList>
    </citation>
    <scope>NUCLEOTIDE SEQUENCE</scope>
    <source>
        <strain evidence="6">S27-2</strain>
    </source>
</reference>
<evidence type="ECO:0000259" key="5">
    <source>
        <dbReference type="PROSITE" id="PS51755"/>
    </source>
</evidence>
<keyword evidence="2" id="KW-0597">Phosphoprotein</keyword>
<dbReference type="CDD" id="cd00383">
    <property type="entry name" value="trans_reg_C"/>
    <property type="match status" value="1"/>
</dbReference>
<dbReference type="Pfam" id="PF00072">
    <property type="entry name" value="Response_reg"/>
    <property type="match status" value="1"/>
</dbReference>
<reference evidence="6" key="1">
    <citation type="journal article" date="2018" name="Int. J. Syst. Evol. Microbiol.">
        <title>Neptunicella marina gen. nov., sp. nov., isolated from surface seawater.</title>
        <authorList>
            <person name="Liu X."/>
            <person name="Lai Q."/>
            <person name="Du Y."/>
            <person name="Zhang X."/>
            <person name="Liu Z."/>
            <person name="Sun F."/>
            <person name="Shao Z."/>
        </authorList>
    </citation>
    <scope>NUCLEOTIDE SEQUENCE</scope>
    <source>
        <strain evidence="6">S27-2</strain>
    </source>
</reference>
<dbReference type="SMART" id="SM00862">
    <property type="entry name" value="Trans_reg_C"/>
    <property type="match status" value="1"/>
</dbReference>
<dbReference type="InterPro" id="IPR001789">
    <property type="entry name" value="Sig_transdc_resp-reg_receiver"/>
</dbReference>
<keyword evidence="1 3" id="KW-0238">DNA-binding</keyword>
<protein>
    <submittedName>
        <fullName evidence="6">Response regulator transcription factor</fullName>
    </submittedName>
</protein>
<dbReference type="SUPFAM" id="SSF46894">
    <property type="entry name" value="C-terminal effector domain of the bipartite response regulators"/>
    <property type="match status" value="1"/>
</dbReference>
<dbReference type="InterPro" id="IPR039420">
    <property type="entry name" value="WalR-like"/>
</dbReference>
<feature type="domain" description="Response regulatory" evidence="4">
    <location>
        <begin position="6"/>
        <end position="119"/>
    </location>
</feature>
<feature type="DNA-binding region" description="OmpR/PhoB-type" evidence="3">
    <location>
        <begin position="135"/>
        <end position="234"/>
    </location>
</feature>
<dbReference type="SUPFAM" id="SSF52172">
    <property type="entry name" value="CheY-like"/>
    <property type="match status" value="1"/>
</dbReference>
<feature type="modified residue" description="4-aspartylphosphate" evidence="2">
    <location>
        <position position="55"/>
    </location>
</feature>
<evidence type="ECO:0000259" key="4">
    <source>
        <dbReference type="PROSITE" id="PS50110"/>
    </source>
</evidence>
<dbReference type="Pfam" id="PF00486">
    <property type="entry name" value="Trans_reg_C"/>
    <property type="match status" value="1"/>
</dbReference>
<sequence length="242" mass="27353">MTQAAHLFLVEDDLQLAELITDFLCRFGFNITHLSDGTHAAQRIIDAQPDLVILDIMLPGMNGMDICRAIRPEYTGPVLMQTALDDDIDQMMGLEIGADDYVVKQIQPRLLLSRINALLRRFERRQQPAPQETTAIDLDIGPLKIRVATRTVLLHQQNIDLTTAEYDLLYLLAQSCGKIVSRDTISHQLKGYEYDGMERSIDRRISRLRRKLGDDPNQPGIIKTIRGTGYQLCLSHPESADV</sequence>
<dbReference type="Gene3D" id="3.40.50.2300">
    <property type="match status" value="1"/>
</dbReference>
<dbReference type="InterPro" id="IPR036388">
    <property type="entry name" value="WH-like_DNA-bd_sf"/>
</dbReference>
<dbReference type="PROSITE" id="PS51755">
    <property type="entry name" value="OMPR_PHOB"/>
    <property type="match status" value="1"/>
</dbReference>